<organism evidence="1 2">
    <name type="scientific">Streptomyces hebeiensis</name>
    <dbReference type="NCBI Taxonomy" id="229486"/>
    <lineage>
        <taxon>Bacteria</taxon>
        <taxon>Bacillati</taxon>
        <taxon>Actinomycetota</taxon>
        <taxon>Actinomycetes</taxon>
        <taxon>Kitasatosporales</taxon>
        <taxon>Streptomycetaceae</taxon>
        <taxon>Streptomyces</taxon>
    </lineage>
</organism>
<dbReference type="Proteomes" id="UP001501371">
    <property type="component" value="Unassembled WGS sequence"/>
</dbReference>
<sequence length="134" mass="13828">MDALVVANEVGPYVTAAVAAYGTAVVTRTTDSAADATVSLGRRIVQRLWRREESRDDIGTAIRDLADAPDDADFQALLRAHIKRALLDDPALTADLARLLPASGVAVTASGDGAVAVQNNSGVISTGSGATVQR</sequence>
<gene>
    <name evidence="1" type="ORF">GCM10009654_44790</name>
</gene>
<evidence type="ECO:0000313" key="1">
    <source>
        <dbReference type="EMBL" id="GAA1182551.1"/>
    </source>
</evidence>
<dbReference type="EMBL" id="BAAAKV010000042">
    <property type="protein sequence ID" value="GAA1182551.1"/>
    <property type="molecule type" value="Genomic_DNA"/>
</dbReference>
<comment type="caution">
    <text evidence="1">The sequence shown here is derived from an EMBL/GenBank/DDBJ whole genome shotgun (WGS) entry which is preliminary data.</text>
</comment>
<name>A0ABN1UYU0_9ACTN</name>
<proteinExistence type="predicted"/>
<reference evidence="1 2" key="1">
    <citation type="journal article" date="2019" name="Int. J. Syst. Evol. Microbiol.">
        <title>The Global Catalogue of Microorganisms (GCM) 10K type strain sequencing project: providing services to taxonomists for standard genome sequencing and annotation.</title>
        <authorList>
            <consortium name="The Broad Institute Genomics Platform"/>
            <consortium name="The Broad Institute Genome Sequencing Center for Infectious Disease"/>
            <person name="Wu L."/>
            <person name="Ma J."/>
        </authorList>
    </citation>
    <scope>NUCLEOTIDE SEQUENCE [LARGE SCALE GENOMIC DNA]</scope>
    <source>
        <strain evidence="1 2">JCM 12696</strain>
    </source>
</reference>
<protein>
    <submittedName>
        <fullName evidence="1">Uncharacterized protein</fullName>
    </submittedName>
</protein>
<evidence type="ECO:0000313" key="2">
    <source>
        <dbReference type="Proteomes" id="UP001501371"/>
    </source>
</evidence>
<keyword evidence="2" id="KW-1185">Reference proteome</keyword>
<dbReference type="RefSeq" id="WP_344279573.1">
    <property type="nucleotide sequence ID" value="NZ_BAAAKV010000042.1"/>
</dbReference>
<accession>A0ABN1UYU0</accession>